<dbReference type="Proteomes" id="UP000291106">
    <property type="component" value="Chromosome"/>
</dbReference>
<dbReference type="EMBL" id="CP036200">
    <property type="protein sequence ID" value="QBF81328.1"/>
    <property type="molecule type" value="Genomic_DNA"/>
</dbReference>
<evidence type="ECO:0000313" key="3">
    <source>
        <dbReference type="Proteomes" id="UP000291106"/>
    </source>
</evidence>
<reference evidence="2 3" key="1">
    <citation type="submission" date="2019-02" db="EMBL/GenBank/DDBJ databases">
        <title>Shewanella sp. D4-2 isolated from Dokdo Island.</title>
        <authorList>
            <person name="Baek K."/>
        </authorList>
    </citation>
    <scope>NUCLEOTIDE SEQUENCE [LARGE SCALE GENOMIC DNA]</scope>
    <source>
        <strain evidence="2 3">D4-2</strain>
    </source>
</reference>
<organism evidence="2 3">
    <name type="scientific">Shewanella maritima</name>
    <dbReference type="NCBI Taxonomy" id="2520507"/>
    <lineage>
        <taxon>Bacteria</taxon>
        <taxon>Pseudomonadati</taxon>
        <taxon>Pseudomonadota</taxon>
        <taxon>Gammaproteobacteria</taxon>
        <taxon>Alteromonadales</taxon>
        <taxon>Shewanellaceae</taxon>
        <taxon>Shewanella</taxon>
    </lineage>
</organism>
<keyword evidence="3" id="KW-1185">Reference proteome</keyword>
<dbReference type="EMBL" id="CP036200">
    <property type="protein sequence ID" value="QBF81323.1"/>
    <property type="molecule type" value="Genomic_DNA"/>
</dbReference>
<accession>A0A411PCT0</accession>
<sequence>MDSAIYTLIGVAIGAAAGLAGSIITSKNTYKIETAKMKANHRAEIIKDVQITAHDYFTSIKLLLLEIYTGVENKTLVDEAGEPSLVTLEDKVKSIEDYQVVMHRKVSQLKSIGLKELAAKASKCVEPMESFVSKPDFTKIMNTIATINTLEDEFIDSIANEYIKLKL</sequence>
<dbReference type="AlphaFoldDB" id="A0A411PCT0"/>
<dbReference type="RefSeq" id="WP_130597303.1">
    <property type="nucleotide sequence ID" value="NZ_CP036200.1"/>
</dbReference>
<evidence type="ECO:0000313" key="1">
    <source>
        <dbReference type="EMBL" id="QBF81323.1"/>
    </source>
</evidence>
<evidence type="ECO:0000313" key="2">
    <source>
        <dbReference type="EMBL" id="QBF81328.1"/>
    </source>
</evidence>
<dbReference type="KEGG" id="smai:EXU30_00400"/>
<name>A0A411PCT0_9GAMM</name>
<dbReference type="KEGG" id="smai:EXU30_00370"/>
<protein>
    <submittedName>
        <fullName evidence="2">Uncharacterized protein</fullName>
    </submittedName>
</protein>
<gene>
    <name evidence="1" type="ORF">EXU30_00370</name>
    <name evidence="2" type="ORF">EXU30_00400</name>
</gene>
<proteinExistence type="predicted"/>